<dbReference type="PANTHER" id="PTHR39401:SF1">
    <property type="entry name" value="SNOAL-LIKE DOMAIN-CONTAINING PROTEIN"/>
    <property type="match status" value="1"/>
</dbReference>
<accession>A0AAN6LPP9</accession>
<proteinExistence type="predicted"/>
<evidence type="ECO:0000313" key="1">
    <source>
        <dbReference type="EMBL" id="KAK3197527.1"/>
    </source>
</evidence>
<name>A0AAN6LPP9_9PLEO</name>
<gene>
    <name evidence="1" type="ORF">GRF29_216g497909</name>
</gene>
<reference evidence="1 2" key="1">
    <citation type="submission" date="2021-02" db="EMBL/GenBank/DDBJ databases">
        <title>Genome assembly of Pseudopithomyces chartarum.</title>
        <authorList>
            <person name="Jauregui R."/>
            <person name="Singh J."/>
            <person name="Voisey C."/>
        </authorList>
    </citation>
    <scope>NUCLEOTIDE SEQUENCE [LARGE SCALE GENOMIC DNA]</scope>
    <source>
        <strain evidence="1 2">AGR01</strain>
    </source>
</reference>
<dbReference type="SUPFAM" id="SSF54427">
    <property type="entry name" value="NTF2-like"/>
    <property type="match status" value="1"/>
</dbReference>
<sequence>MKMYTSEYPSNAFDPAFKRFFEDFYAISDNPDANNEYVESFTSDATLIMASKKAQGSEEILALRKGLWEKVSSRVHNPAKIFPFGPDSNEVMLHGTVKYGLKAGGESSLDWAAHARLVKEGEKVKMSFYQVYLDTGAQAK</sequence>
<dbReference type="PANTHER" id="PTHR39401">
    <property type="entry name" value="SNOAL-LIKE DOMAIN-CONTAINING PROTEIN"/>
    <property type="match status" value="1"/>
</dbReference>
<keyword evidence="2" id="KW-1185">Reference proteome</keyword>
<dbReference type="AlphaFoldDB" id="A0AAN6LPP9"/>
<protein>
    <recommendedName>
        <fullName evidence="3">Fungal specific transcription factor</fullName>
    </recommendedName>
</protein>
<comment type="caution">
    <text evidence="1">The sequence shown here is derived from an EMBL/GenBank/DDBJ whole genome shotgun (WGS) entry which is preliminary data.</text>
</comment>
<evidence type="ECO:0008006" key="3">
    <source>
        <dbReference type="Google" id="ProtNLM"/>
    </source>
</evidence>
<dbReference type="EMBL" id="WVTA01000018">
    <property type="protein sequence ID" value="KAK3197527.1"/>
    <property type="molecule type" value="Genomic_DNA"/>
</dbReference>
<organism evidence="1 2">
    <name type="scientific">Pseudopithomyces chartarum</name>
    <dbReference type="NCBI Taxonomy" id="1892770"/>
    <lineage>
        <taxon>Eukaryota</taxon>
        <taxon>Fungi</taxon>
        <taxon>Dikarya</taxon>
        <taxon>Ascomycota</taxon>
        <taxon>Pezizomycotina</taxon>
        <taxon>Dothideomycetes</taxon>
        <taxon>Pleosporomycetidae</taxon>
        <taxon>Pleosporales</taxon>
        <taxon>Massarineae</taxon>
        <taxon>Didymosphaeriaceae</taxon>
        <taxon>Pseudopithomyces</taxon>
    </lineage>
</organism>
<dbReference type="Proteomes" id="UP001280581">
    <property type="component" value="Unassembled WGS sequence"/>
</dbReference>
<evidence type="ECO:0000313" key="2">
    <source>
        <dbReference type="Proteomes" id="UP001280581"/>
    </source>
</evidence>
<dbReference type="InterPro" id="IPR032710">
    <property type="entry name" value="NTF2-like_dom_sf"/>
</dbReference>